<feature type="transmembrane region" description="Helical" evidence="1">
    <location>
        <begin position="76"/>
        <end position="94"/>
    </location>
</feature>
<gene>
    <name evidence="2" type="ORF">FB45DRAFT_1063485</name>
</gene>
<proteinExistence type="predicted"/>
<keyword evidence="1" id="KW-1133">Transmembrane helix</keyword>
<organism evidence="2 3">
    <name type="scientific">Roridomyces roridus</name>
    <dbReference type="NCBI Taxonomy" id="1738132"/>
    <lineage>
        <taxon>Eukaryota</taxon>
        <taxon>Fungi</taxon>
        <taxon>Dikarya</taxon>
        <taxon>Basidiomycota</taxon>
        <taxon>Agaricomycotina</taxon>
        <taxon>Agaricomycetes</taxon>
        <taxon>Agaricomycetidae</taxon>
        <taxon>Agaricales</taxon>
        <taxon>Marasmiineae</taxon>
        <taxon>Mycenaceae</taxon>
        <taxon>Roridomyces</taxon>
    </lineage>
</organism>
<reference evidence="2" key="1">
    <citation type="submission" date="2023-03" db="EMBL/GenBank/DDBJ databases">
        <title>Massive genome expansion in bonnet fungi (Mycena s.s.) driven by repeated elements and novel gene families across ecological guilds.</title>
        <authorList>
            <consortium name="Lawrence Berkeley National Laboratory"/>
            <person name="Harder C.B."/>
            <person name="Miyauchi S."/>
            <person name="Viragh M."/>
            <person name="Kuo A."/>
            <person name="Thoen E."/>
            <person name="Andreopoulos B."/>
            <person name="Lu D."/>
            <person name="Skrede I."/>
            <person name="Drula E."/>
            <person name="Henrissat B."/>
            <person name="Morin E."/>
            <person name="Kohler A."/>
            <person name="Barry K."/>
            <person name="LaButti K."/>
            <person name="Morin E."/>
            <person name="Salamov A."/>
            <person name="Lipzen A."/>
            <person name="Mereny Z."/>
            <person name="Hegedus B."/>
            <person name="Baldrian P."/>
            <person name="Stursova M."/>
            <person name="Weitz H."/>
            <person name="Taylor A."/>
            <person name="Grigoriev I.V."/>
            <person name="Nagy L.G."/>
            <person name="Martin F."/>
            <person name="Kauserud H."/>
        </authorList>
    </citation>
    <scope>NUCLEOTIDE SEQUENCE</scope>
    <source>
        <strain evidence="2">9284</strain>
    </source>
</reference>
<name>A0AAD7BDX4_9AGAR</name>
<sequence>MNGTYTFLQRMLLYALLLFGVIGLFTASNWMTGPFLGAAMAYAGAGAIHAIILAVSSHRADQRGTIDLDSLPIFQILAVCVYLYPPLFMCSYSLRRRTGYMHSTVVIVCAWGILIASGFICTMTTKPSTIPPCALANITLSDGSIRSVAPDIGACASFCSTKSSIHRTAGQAQIQSSTITVSHVFRGLSVLGIVMGISCTIFMMVALILAVAALFSESPLDLLIVMREVVRDAGRIARQRHKRRDSPAVMLYLIVVAVVGGPIALIVQVFQGENYLRKARLAQETVTAVGQWGPWVTVALASIAAVFFVLMSSIGKETVPSDQASMRDGEEEEGTS</sequence>
<keyword evidence="1" id="KW-0812">Transmembrane</keyword>
<evidence type="ECO:0000313" key="3">
    <source>
        <dbReference type="Proteomes" id="UP001221142"/>
    </source>
</evidence>
<comment type="caution">
    <text evidence="2">The sequence shown here is derived from an EMBL/GenBank/DDBJ whole genome shotgun (WGS) entry which is preliminary data.</text>
</comment>
<accession>A0AAD7BDX4</accession>
<evidence type="ECO:0000313" key="2">
    <source>
        <dbReference type="EMBL" id="KAJ7617949.1"/>
    </source>
</evidence>
<feature type="transmembrane region" description="Helical" evidence="1">
    <location>
        <begin position="100"/>
        <end position="121"/>
    </location>
</feature>
<feature type="transmembrane region" description="Helical" evidence="1">
    <location>
        <begin position="190"/>
        <end position="215"/>
    </location>
</feature>
<dbReference type="EMBL" id="JARKIF010000020">
    <property type="protein sequence ID" value="KAJ7617949.1"/>
    <property type="molecule type" value="Genomic_DNA"/>
</dbReference>
<protein>
    <submittedName>
        <fullName evidence="2">Uncharacterized protein</fullName>
    </submittedName>
</protein>
<dbReference type="AlphaFoldDB" id="A0AAD7BDX4"/>
<feature type="transmembrane region" description="Helical" evidence="1">
    <location>
        <begin position="249"/>
        <end position="271"/>
    </location>
</feature>
<evidence type="ECO:0000256" key="1">
    <source>
        <dbReference type="SAM" id="Phobius"/>
    </source>
</evidence>
<feature type="transmembrane region" description="Helical" evidence="1">
    <location>
        <begin position="292"/>
        <end position="314"/>
    </location>
</feature>
<keyword evidence="1" id="KW-0472">Membrane</keyword>
<feature type="transmembrane region" description="Helical" evidence="1">
    <location>
        <begin position="36"/>
        <end position="55"/>
    </location>
</feature>
<feature type="transmembrane region" description="Helical" evidence="1">
    <location>
        <begin position="12"/>
        <end position="30"/>
    </location>
</feature>
<keyword evidence="3" id="KW-1185">Reference proteome</keyword>
<dbReference type="Proteomes" id="UP001221142">
    <property type="component" value="Unassembled WGS sequence"/>
</dbReference>